<evidence type="ECO:0000256" key="4">
    <source>
        <dbReference type="ARBA" id="ARBA00023136"/>
    </source>
</evidence>
<reference evidence="6" key="1">
    <citation type="submission" date="2020-08" db="EMBL/GenBank/DDBJ databases">
        <title>Plant Genome Project.</title>
        <authorList>
            <person name="Zhang R.-G."/>
        </authorList>
    </citation>
    <scope>NUCLEOTIDE SEQUENCE</scope>
    <source>
        <strain evidence="6">WSP0</strain>
        <tissue evidence="6">Leaf</tissue>
    </source>
</reference>
<accession>A0AAV6IGJ4</accession>
<feature type="transmembrane region" description="Helical" evidence="5">
    <location>
        <begin position="120"/>
        <end position="141"/>
    </location>
</feature>
<organism evidence="6 7">
    <name type="scientific">Rhododendron griersonianum</name>
    <dbReference type="NCBI Taxonomy" id="479676"/>
    <lineage>
        <taxon>Eukaryota</taxon>
        <taxon>Viridiplantae</taxon>
        <taxon>Streptophyta</taxon>
        <taxon>Embryophyta</taxon>
        <taxon>Tracheophyta</taxon>
        <taxon>Spermatophyta</taxon>
        <taxon>Magnoliopsida</taxon>
        <taxon>eudicotyledons</taxon>
        <taxon>Gunneridae</taxon>
        <taxon>Pentapetalae</taxon>
        <taxon>asterids</taxon>
        <taxon>Ericales</taxon>
        <taxon>Ericaceae</taxon>
        <taxon>Ericoideae</taxon>
        <taxon>Rhodoreae</taxon>
        <taxon>Rhododendron</taxon>
    </lineage>
</organism>
<dbReference type="GO" id="GO:0016020">
    <property type="term" value="C:membrane"/>
    <property type="evidence" value="ECO:0007669"/>
    <property type="project" value="UniProtKB-SubCell"/>
</dbReference>
<dbReference type="Proteomes" id="UP000823749">
    <property type="component" value="Chromosome 11"/>
</dbReference>
<evidence type="ECO:0000313" key="7">
    <source>
        <dbReference type="Proteomes" id="UP000823749"/>
    </source>
</evidence>
<keyword evidence="4 5" id="KW-0472">Membrane</keyword>
<dbReference type="PANTHER" id="PTHR21389">
    <property type="entry name" value="P53 INDUCED PROTEIN"/>
    <property type="match status" value="1"/>
</dbReference>
<dbReference type="GO" id="GO:0005783">
    <property type="term" value="C:endoplasmic reticulum"/>
    <property type="evidence" value="ECO:0007669"/>
    <property type="project" value="TreeGrafter"/>
</dbReference>
<evidence type="ECO:0000256" key="3">
    <source>
        <dbReference type="ARBA" id="ARBA00022989"/>
    </source>
</evidence>
<protein>
    <recommendedName>
        <fullName evidence="8">Protein EI24 homolog</fullName>
    </recommendedName>
</protein>
<dbReference type="GO" id="GO:0016236">
    <property type="term" value="P:macroautophagy"/>
    <property type="evidence" value="ECO:0007669"/>
    <property type="project" value="TreeGrafter"/>
</dbReference>
<gene>
    <name evidence="6" type="ORF">RHGRI_032176</name>
</gene>
<evidence type="ECO:0008006" key="8">
    <source>
        <dbReference type="Google" id="ProtNLM"/>
    </source>
</evidence>
<sequence>MLLLGKQRAVNGGFKTETKAGVPALARWFTGRLLSPPGRHLLSQVPSLSTPTSRQLAIRTGQCFLLNGLIFLGSIFLLYSVIIPTLQWILPDQCPHNGEPCSIDGISKLYSFLRLGLLQLFYVLWFYPMYVFSFILSTMWYNDIAKFGFLVIGKQGPTPTEMPGQQELSSSSNATQLDKRIDLGGAMIGIAEQVYSVILLNIFFLEVYVTGLIPYMGKPLNFLLISWMYAYYCFEYKWNFSGLSLGKRLYFFESNWAFFAGFGSPCVLPLFFFTPLVSYGIMAILFPLDVAARAISIYDSEQISVFVLTAAGSDADELIISQRRKWKGAGLGRLPIFCAADYMSMRVLSFFPMKSRDPIQVDKAL</sequence>
<proteinExistence type="predicted"/>
<comment type="caution">
    <text evidence="6">The sequence shown here is derived from an EMBL/GenBank/DDBJ whole genome shotgun (WGS) entry which is preliminary data.</text>
</comment>
<dbReference type="AlphaFoldDB" id="A0AAV6IGJ4"/>
<comment type="subcellular location">
    <subcellularLocation>
        <location evidence="1">Membrane</location>
        <topology evidence="1">Multi-pass membrane protein</topology>
    </subcellularLocation>
</comment>
<evidence type="ECO:0000256" key="5">
    <source>
        <dbReference type="SAM" id="Phobius"/>
    </source>
</evidence>
<dbReference type="PANTHER" id="PTHR21389:SF0">
    <property type="entry name" value="ETOPOSIDE-INDUCED PROTEIN 2.4 HOMOLOG"/>
    <property type="match status" value="1"/>
</dbReference>
<evidence type="ECO:0000256" key="2">
    <source>
        <dbReference type="ARBA" id="ARBA00022692"/>
    </source>
</evidence>
<dbReference type="InterPro" id="IPR059112">
    <property type="entry name" value="CysZ/EI24"/>
</dbReference>
<keyword evidence="3 5" id="KW-1133">Transmembrane helix</keyword>
<keyword evidence="7" id="KW-1185">Reference proteome</keyword>
<feature type="transmembrane region" description="Helical" evidence="5">
    <location>
        <begin position="64"/>
        <end position="90"/>
    </location>
</feature>
<evidence type="ECO:0000256" key="1">
    <source>
        <dbReference type="ARBA" id="ARBA00004141"/>
    </source>
</evidence>
<dbReference type="EMBL" id="JACTNZ010000011">
    <property type="protein sequence ID" value="KAG5525795.1"/>
    <property type="molecule type" value="Genomic_DNA"/>
</dbReference>
<name>A0AAV6IGJ4_9ERIC</name>
<dbReference type="Pfam" id="PF07264">
    <property type="entry name" value="EI24"/>
    <property type="match status" value="1"/>
</dbReference>
<evidence type="ECO:0000313" key="6">
    <source>
        <dbReference type="EMBL" id="KAG5525795.1"/>
    </source>
</evidence>
<keyword evidence="2 5" id="KW-0812">Transmembrane</keyword>